<accession>A0ABW2AIU3</accession>
<protein>
    <submittedName>
        <fullName evidence="3">TadE family protein</fullName>
    </submittedName>
</protein>
<evidence type="ECO:0000259" key="2">
    <source>
        <dbReference type="Pfam" id="PF07811"/>
    </source>
</evidence>
<keyword evidence="1" id="KW-1133">Transmembrane helix</keyword>
<dbReference type="RefSeq" id="WP_382403162.1">
    <property type="nucleotide sequence ID" value="NZ_JBHSWH010000001.1"/>
</dbReference>
<feature type="domain" description="TadE-like" evidence="2">
    <location>
        <begin position="13"/>
        <end position="55"/>
    </location>
</feature>
<evidence type="ECO:0000313" key="4">
    <source>
        <dbReference type="Proteomes" id="UP001596298"/>
    </source>
</evidence>
<keyword evidence="4" id="KW-1185">Reference proteome</keyword>
<sequence>MNRLSNRCDPEEGSAAIEAAIAVPAFMLFVLLVIFGGRVAMAHQAVQSAAAEAARTASLERTEGAAQGSGTSGAAASLTSQGLHCIAQHVDVDASGFAAPVGTPATIRATVRCTIDLSDLSVPGVPGSMTITETMTSPLDTYRERR</sequence>
<evidence type="ECO:0000313" key="3">
    <source>
        <dbReference type="EMBL" id="MFC6706504.1"/>
    </source>
</evidence>
<organism evidence="3 4">
    <name type="scientific">Flexivirga alba</name>
    <dbReference type="NCBI Taxonomy" id="702742"/>
    <lineage>
        <taxon>Bacteria</taxon>
        <taxon>Bacillati</taxon>
        <taxon>Actinomycetota</taxon>
        <taxon>Actinomycetes</taxon>
        <taxon>Micrococcales</taxon>
        <taxon>Dermacoccaceae</taxon>
        <taxon>Flexivirga</taxon>
    </lineage>
</organism>
<name>A0ABW2AIU3_9MICO</name>
<dbReference type="InterPro" id="IPR012495">
    <property type="entry name" value="TadE-like_dom"/>
</dbReference>
<dbReference type="EMBL" id="JBHSWH010000001">
    <property type="protein sequence ID" value="MFC6706504.1"/>
    <property type="molecule type" value="Genomic_DNA"/>
</dbReference>
<comment type="caution">
    <text evidence="3">The sequence shown here is derived from an EMBL/GenBank/DDBJ whole genome shotgun (WGS) entry which is preliminary data.</text>
</comment>
<gene>
    <name evidence="3" type="ORF">ACFQDH_14890</name>
</gene>
<reference evidence="4" key="1">
    <citation type="journal article" date="2019" name="Int. J. Syst. Evol. Microbiol.">
        <title>The Global Catalogue of Microorganisms (GCM) 10K type strain sequencing project: providing services to taxonomists for standard genome sequencing and annotation.</title>
        <authorList>
            <consortium name="The Broad Institute Genomics Platform"/>
            <consortium name="The Broad Institute Genome Sequencing Center for Infectious Disease"/>
            <person name="Wu L."/>
            <person name="Ma J."/>
        </authorList>
    </citation>
    <scope>NUCLEOTIDE SEQUENCE [LARGE SCALE GENOMIC DNA]</scope>
    <source>
        <strain evidence="4">CCUG 58127</strain>
    </source>
</reference>
<proteinExistence type="predicted"/>
<keyword evidence="1" id="KW-0472">Membrane</keyword>
<feature type="transmembrane region" description="Helical" evidence="1">
    <location>
        <begin position="15"/>
        <end position="35"/>
    </location>
</feature>
<dbReference type="Proteomes" id="UP001596298">
    <property type="component" value="Unassembled WGS sequence"/>
</dbReference>
<keyword evidence="1" id="KW-0812">Transmembrane</keyword>
<evidence type="ECO:0000256" key="1">
    <source>
        <dbReference type="SAM" id="Phobius"/>
    </source>
</evidence>
<dbReference type="Pfam" id="PF07811">
    <property type="entry name" value="TadE"/>
    <property type="match status" value="1"/>
</dbReference>